<dbReference type="PANTHER" id="PTHR23290:SF0">
    <property type="entry name" value="RRNA N6-ADENOSINE-METHYLTRANSFERASE METTL5"/>
    <property type="match status" value="1"/>
</dbReference>
<evidence type="ECO:0000259" key="1">
    <source>
        <dbReference type="Pfam" id="PF01861"/>
    </source>
</evidence>
<dbReference type="Gene3D" id="3.40.50.150">
    <property type="entry name" value="Vaccinia Virus protein VP39"/>
    <property type="match status" value="1"/>
</dbReference>
<dbReference type="EMBL" id="PJNB01000001">
    <property type="protein sequence ID" value="PKW19910.1"/>
    <property type="molecule type" value="Genomic_DNA"/>
</dbReference>
<name>A0A2N3YAH3_SACSN</name>
<feature type="domain" description="N(4)-bis(aminopropyl)spermidine synthase C-terminal" evidence="1">
    <location>
        <begin position="106"/>
        <end position="290"/>
    </location>
</feature>
<dbReference type="InterPro" id="IPR029063">
    <property type="entry name" value="SAM-dependent_MTases_sf"/>
</dbReference>
<evidence type="ECO:0000313" key="2">
    <source>
        <dbReference type="EMBL" id="PKW19910.1"/>
    </source>
</evidence>
<dbReference type="Pfam" id="PF01861">
    <property type="entry name" value="BpsA_C"/>
    <property type="match status" value="1"/>
</dbReference>
<reference evidence="2" key="1">
    <citation type="submission" date="2017-12" db="EMBL/GenBank/DDBJ databases">
        <title>Sequencing the genomes of 1000 Actinobacteria strains.</title>
        <authorList>
            <person name="Klenk H.-P."/>
        </authorList>
    </citation>
    <scope>NUCLEOTIDE SEQUENCE [LARGE SCALE GENOMIC DNA]</scope>
    <source>
        <strain evidence="2">DSM 44228</strain>
    </source>
</reference>
<dbReference type="PROSITE" id="PS00092">
    <property type="entry name" value="N6_MTASE"/>
    <property type="match status" value="1"/>
</dbReference>
<protein>
    <submittedName>
        <fullName evidence="2">Uncharacterized protein DUF43</fullName>
    </submittedName>
</protein>
<dbReference type="OrthoDB" id="7593728at2"/>
<organism evidence="2 3">
    <name type="scientific">Saccharopolyspora spinosa</name>
    <dbReference type="NCBI Taxonomy" id="60894"/>
    <lineage>
        <taxon>Bacteria</taxon>
        <taxon>Bacillati</taxon>
        <taxon>Actinomycetota</taxon>
        <taxon>Actinomycetes</taxon>
        <taxon>Pseudonocardiales</taxon>
        <taxon>Pseudonocardiaceae</taxon>
        <taxon>Saccharopolyspora</taxon>
    </lineage>
</organism>
<dbReference type="GO" id="GO:0003676">
    <property type="term" value="F:nucleic acid binding"/>
    <property type="evidence" value="ECO:0007669"/>
    <property type="project" value="InterPro"/>
</dbReference>
<dbReference type="GO" id="GO:0032259">
    <property type="term" value="P:methylation"/>
    <property type="evidence" value="ECO:0007669"/>
    <property type="project" value="InterPro"/>
</dbReference>
<dbReference type="RefSeq" id="WP_101377117.1">
    <property type="nucleotide sequence ID" value="NZ_CP061007.1"/>
</dbReference>
<evidence type="ECO:0000313" key="3">
    <source>
        <dbReference type="Proteomes" id="UP000233786"/>
    </source>
</evidence>
<proteinExistence type="predicted"/>
<accession>A0A2N3YAH3</accession>
<gene>
    <name evidence="2" type="ORF">A8926_8113</name>
</gene>
<dbReference type="InterPro" id="IPR051720">
    <property type="entry name" value="rRNA_MeTrfase/Polyamine_Synth"/>
</dbReference>
<dbReference type="STRING" id="994479.GCA_000194155_00035"/>
<dbReference type="SUPFAM" id="SSF53335">
    <property type="entry name" value="S-adenosyl-L-methionine-dependent methyltransferases"/>
    <property type="match status" value="1"/>
</dbReference>
<keyword evidence="3" id="KW-1185">Reference proteome</keyword>
<comment type="caution">
    <text evidence="2">The sequence shown here is derived from an EMBL/GenBank/DDBJ whole genome shotgun (WGS) entry which is preliminary data.</text>
</comment>
<dbReference type="GO" id="GO:0006596">
    <property type="term" value="P:polyamine biosynthetic process"/>
    <property type="evidence" value="ECO:0007669"/>
    <property type="project" value="TreeGrafter"/>
</dbReference>
<dbReference type="AlphaFoldDB" id="A0A2N3YAH3"/>
<dbReference type="InterPro" id="IPR002052">
    <property type="entry name" value="DNA_methylase_N6_adenine_CS"/>
</dbReference>
<dbReference type="PANTHER" id="PTHR23290">
    <property type="entry name" value="RRNA N6-ADENOSINE-METHYLTRANSFERASE METTL5"/>
    <property type="match status" value="1"/>
</dbReference>
<dbReference type="Proteomes" id="UP000233786">
    <property type="component" value="Unassembled WGS sequence"/>
</dbReference>
<dbReference type="InterPro" id="IPR002723">
    <property type="entry name" value="BpsA_C"/>
</dbReference>
<dbReference type="GO" id="GO:0008168">
    <property type="term" value="F:methyltransferase activity"/>
    <property type="evidence" value="ECO:0007669"/>
    <property type="project" value="InterPro"/>
</dbReference>
<sequence length="514" mass="56082">MNTAQHPATPEPIDAVHAVLADAGVLARRLREILAQLAEVALPLDELIRRTAVARRTVEDLLAAAGPDVEATGATYRLTPEARDRYRQRFALDELRPAPSTGAEQLERMRGFIESGPAPAAALDHVTATPETALRRAEWLRDNYDLRGAQLLCLGDHDLTSLALSLVAPSASVTVVDLDERILAHIDSVAAKQGFAIRTLHADLRFGVPPVLEGCADLVFTDPPYTPEGVGLFATRAAECLAGPNSRLLIAYGYSTRTPALGHKVQQELLQLGMVFEAILPRFHRYFGAQAIGSASDLYVCQPTAHTRKLALRQAPGIYTHGPQSVEALEASAPPEFLAAIGERVGGPVATLRDPGWPRPIRQQQGAPVFDLRNDPGPWLLRMLLACNAERAGFVVDNNHPDITSERAQHALLELVAAKYRLRFHRSSPDSKHAVVVADAVETPSVARYLLNRAHGKVGNIWREGLITYSDESLTKREAKDRIAELAPNADDLDLRLIDLPRHRIAELVRSTTA</sequence>